<feature type="region of interest" description="Disordered" evidence="1">
    <location>
        <begin position="88"/>
        <end position="156"/>
    </location>
</feature>
<gene>
    <name evidence="2" type="ORF">P7K49_025195</name>
</gene>
<sequence length="187" mass="20472">MFRIEETTVTAALPNKTMGTHEEPALTPTELDALQQPALPEDIHPLLLRPNGDRAGASRRPRSCQVDHSPLSSGGACMFSGTAATCPANAEDEDAQGESQSQLPSVPYAPAPVQKSRTFRPSRLKTRDWKAQHQQVMQTPSRAPWGSTESTIEESWPRSWSSGLVSASVIMARDDFGKERPKVLQRP</sequence>
<dbReference type="Proteomes" id="UP001266305">
    <property type="component" value="Unassembled WGS sequence"/>
</dbReference>
<feature type="region of interest" description="Disordered" evidence="1">
    <location>
        <begin position="44"/>
        <end position="70"/>
    </location>
</feature>
<dbReference type="EMBL" id="JASSZA010000012">
    <property type="protein sequence ID" value="KAK2096161.1"/>
    <property type="molecule type" value="Genomic_DNA"/>
</dbReference>
<evidence type="ECO:0000313" key="3">
    <source>
        <dbReference type="Proteomes" id="UP001266305"/>
    </source>
</evidence>
<feature type="region of interest" description="Disordered" evidence="1">
    <location>
        <begin position="1"/>
        <end position="23"/>
    </location>
</feature>
<name>A0ABQ9UGI2_SAGOE</name>
<comment type="caution">
    <text evidence="2">The sequence shown here is derived from an EMBL/GenBank/DDBJ whole genome shotgun (WGS) entry which is preliminary data.</text>
</comment>
<reference evidence="2 3" key="1">
    <citation type="submission" date="2023-05" db="EMBL/GenBank/DDBJ databases">
        <title>B98-5 Cell Line De Novo Hybrid Assembly: An Optical Mapping Approach.</title>
        <authorList>
            <person name="Kananen K."/>
            <person name="Auerbach J.A."/>
            <person name="Kautto E."/>
            <person name="Blachly J.S."/>
        </authorList>
    </citation>
    <scope>NUCLEOTIDE SEQUENCE [LARGE SCALE GENOMIC DNA]</scope>
    <source>
        <strain evidence="2">B95-8</strain>
        <tissue evidence="2">Cell line</tissue>
    </source>
</reference>
<feature type="compositionally biased region" description="Polar residues" evidence="1">
    <location>
        <begin position="132"/>
        <end position="141"/>
    </location>
</feature>
<organism evidence="2 3">
    <name type="scientific">Saguinus oedipus</name>
    <name type="common">Cotton-top tamarin</name>
    <name type="synonym">Oedipomidas oedipus</name>
    <dbReference type="NCBI Taxonomy" id="9490"/>
    <lineage>
        <taxon>Eukaryota</taxon>
        <taxon>Metazoa</taxon>
        <taxon>Chordata</taxon>
        <taxon>Craniata</taxon>
        <taxon>Vertebrata</taxon>
        <taxon>Euteleostomi</taxon>
        <taxon>Mammalia</taxon>
        <taxon>Eutheria</taxon>
        <taxon>Euarchontoglires</taxon>
        <taxon>Primates</taxon>
        <taxon>Haplorrhini</taxon>
        <taxon>Platyrrhini</taxon>
        <taxon>Cebidae</taxon>
        <taxon>Callitrichinae</taxon>
        <taxon>Saguinus</taxon>
    </lineage>
</organism>
<evidence type="ECO:0000313" key="2">
    <source>
        <dbReference type="EMBL" id="KAK2096161.1"/>
    </source>
</evidence>
<evidence type="ECO:0000256" key="1">
    <source>
        <dbReference type="SAM" id="MobiDB-lite"/>
    </source>
</evidence>
<accession>A0ABQ9UGI2</accession>
<keyword evidence="3" id="KW-1185">Reference proteome</keyword>
<protein>
    <submittedName>
        <fullName evidence="2">Uncharacterized protein</fullName>
    </submittedName>
</protein>
<proteinExistence type="predicted"/>